<dbReference type="GO" id="GO:0170057">
    <property type="term" value="F:RNA ligase (GTP) activity"/>
    <property type="evidence" value="ECO:0007669"/>
    <property type="project" value="UniProtKB-EC"/>
</dbReference>
<feature type="compositionally biased region" description="Basic and acidic residues" evidence="14">
    <location>
        <begin position="341"/>
        <end position="350"/>
    </location>
</feature>
<sequence length="854" mass="93549">MSSDANPPAVSTGTQSIPTEEGTGGGNNVSSITVDSNNKKIVPPTKKHIPRHLRGKPRRKKLLGPRTFADGYENSGHETSDFLFTEDDQSALEEEDMNRENIKAKGANQTLIGKIPKNSGKEYKEQPQNHHQFNGATVTADVCDAISTLAVSTDLAEHVEDKKGIESSDNINHTSIDTASDPLWASPQQELSQRSPKTAKDNNPKKSSRTQNAAPITHSELVSENNPADLQNKDGCVGFSALGNNTGQGPQQHQDPQEQHESQEQQKQVKQRSSRKRSKRKSNRNARDKPTQLSCSVCYEADHDPHEDEDDYPSNLAPIPPLAPNTREENTEEDFTSSKQTKAEQPKRTLEEELSFLTRVSPTKYIVKLGFVPNMKVPAEIIVNEDLQTLLVQELHDTCCGPKSDAGSSFIPALRQAANVAALPGIVKASLAMPDVHSGYGFCIGNVAAFDMNDPNAVISPGGVGFDINCGVRLIRTNLTEKDVDEKVREELAEAMFRNIPVGVGVDGGIPCSNDDLDKLLKTGIDWAIDKGYAWEEDKLHCEENGRMETADPNCVSRRAKKRGLKQLGTLGAGNHYAEIQVVEEIYHSEAANAMGIGKIGQVCIMIHTGSRGLGHQVATDALTEMERAMARDHIDLNDRQLSCARINSREGKSYLAAMSAAANFAWVNRSCITYLARKAFSEVFKREPDELDMHLIYDVCHNIAKVEQHDVDGELKTLLVHRKGSTRAFPPQHPNLPDDYKSIGQPVLIGGTMGTCSYVLVGTDRGMSETFGSTCHGAGRALSRNQSRKKLDHKQVLNKLRENGIAIRVASPKLVTEEAPESYKDVCEVIETCQDAGISQKVVKLRPIAVIKG</sequence>
<comment type="miscellaneous">
    <text evidence="10">Ligation probably proceeds through 3 nucleotidyl transfer steps, with 2',3'-cyclic phosphate termini being hydrolyzed to 3'-P termini in a step that precedes 3'-P activation with GMP. In the first nucleotidyl transfer step, RTCB reacts with GTP to form a covalent RTCB-histidine-GMP intermediate with release of PPi; in the second step, the GMP moiety is transferred to the RNA 3'-P; in the third step, the 5'-OH from the opposite RNA strand attacks the activated 3'-P to form a 3',5'-phosphodiester bond and release GMP.</text>
</comment>
<evidence type="ECO:0000256" key="5">
    <source>
        <dbReference type="ARBA" id="ARBA00022741"/>
    </source>
</evidence>
<organism evidence="15 16">
    <name type="scientific">Cyclotella cryptica</name>
    <dbReference type="NCBI Taxonomy" id="29204"/>
    <lineage>
        <taxon>Eukaryota</taxon>
        <taxon>Sar</taxon>
        <taxon>Stramenopiles</taxon>
        <taxon>Ochrophyta</taxon>
        <taxon>Bacillariophyta</taxon>
        <taxon>Coscinodiscophyceae</taxon>
        <taxon>Thalassiosirophycidae</taxon>
        <taxon>Stephanodiscales</taxon>
        <taxon>Stephanodiscaceae</taxon>
        <taxon>Cyclotella</taxon>
    </lineage>
</organism>
<proteinExistence type="inferred from homology"/>
<feature type="binding site" evidence="10 12">
    <location>
        <position position="758"/>
    </location>
    <ligand>
        <name>GMP</name>
        <dbReference type="ChEBI" id="CHEBI:58115"/>
    </ligand>
</feature>
<dbReference type="GO" id="GO:0072669">
    <property type="term" value="C:tRNA-splicing ligase complex"/>
    <property type="evidence" value="ECO:0007669"/>
    <property type="project" value="UniProtKB-UniRule"/>
</dbReference>
<dbReference type="EC" id="6.5.1.8" evidence="10"/>
<dbReference type="InterPro" id="IPR001233">
    <property type="entry name" value="RtcB"/>
</dbReference>
<feature type="binding site" evidence="10 12">
    <location>
        <begin position="702"/>
        <end position="703"/>
    </location>
    <ligand>
        <name>GMP</name>
        <dbReference type="ChEBI" id="CHEBI:58115"/>
    </ligand>
</feature>
<comment type="cofactor">
    <cofactor evidence="10 13">
        <name>Mn(2+)</name>
        <dbReference type="ChEBI" id="CHEBI:29035"/>
    </cofactor>
    <text evidence="10 13">Binds 2 manganese ions per subunit.</text>
</comment>
<feature type="region of interest" description="Disordered" evidence="14">
    <location>
        <begin position="106"/>
        <end position="132"/>
    </location>
</feature>
<feature type="compositionally biased region" description="Basic residues" evidence="14">
    <location>
        <begin position="269"/>
        <end position="284"/>
    </location>
</feature>
<name>A0ABD3Q0R9_9STRA</name>
<feature type="compositionally biased region" description="Basic and acidic residues" evidence="14">
    <location>
        <begin position="255"/>
        <end position="264"/>
    </location>
</feature>
<accession>A0ABD3Q0R9</accession>
<reference evidence="15 16" key="1">
    <citation type="journal article" date="2020" name="G3 (Bethesda)">
        <title>Improved Reference Genome for Cyclotella cryptica CCMP332, a Model for Cell Wall Morphogenesis, Salinity Adaptation, and Lipid Production in Diatoms (Bacillariophyta).</title>
        <authorList>
            <person name="Roberts W.R."/>
            <person name="Downey K.M."/>
            <person name="Ruck E.C."/>
            <person name="Traller J.C."/>
            <person name="Alverson A.J."/>
        </authorList>
    </citation>
    <scope>NUCLEOTIDE SEQUENCE [LARGE SCALE GENOMIC DNA]</scope>
    <source>
        <strain evidence="15 16">CCMP332</strain>
    </source>
</reference>
<evidence type="ECO:0000256" key="3">
    <source>
        <dbReference type="ARBA" id="ARBA00022694"/>
    </source>
</evidence>
<dbReference type="PANTHER" id="PTHR11118:SF1">
    <property type="entry name" value="RNA-SPLICING LIGASE RTCB HOMOLOG"/>
    <property type="match status" value="1"/>
</dbReference>
<feature type="binding site" evidence="10 12">
    <location>
        <begin position="777"/>
        <end position="780"/>
    </location>
    <ligand>
        <name>GMP</name>
        <dbReference type="ChEBI" id="CHEBI:58115"/>
    </ligand>
</feature>
<comment type="function">
    <text evidence="10">Catalytic subunit of the tRNA-splicing ligase complex that acts by directly joining spliced tRNA halves to mature-sized tRNAs by incorporating the precursor-derived splice junction phosphate into the mature tRNA as a canonical 3',5'-phosphodiester. May act as an RNA ligase with broad substrate specificity, and may function toward other RNAs.</text>
</comment>
<comment type="similarity">
    <text evidence="1 10">Belongs to the RtcB family.</text>
</comment>
<evidence type="ECO:0000256" key="9">
    <source>
        <dbReference type="ARBA" id="ARBA00049514"/>
    </source>
</evidence>
<evidence type="ECO:0000256" key="11">
    <source>
        <dbReference type="PIRSR" id="PIRSR601233-1"/>
    </source>
</evidence>
<evidence type="ECO:0000256" key="1">
    <source>
        <dbReference type="ARBA" id="ARBA00008071"/>
    </source>
</evidence>
<dbReference type="AlphaFoldDB" id="A0ABD3Q0R9"/>
<feature type="compositionally biased region" description="Polar residues" evidence="14">
    <location>
        <begin position="186"/>
        <end position="196"/>
    </location>
</feature>
<dbReference type="HAMAP" id="MF_03144">
    <property type="entry name" value="RtcB_euk"/>
    <property type="match status" value="1"/>
</dbReference>
<evidence type="ECO:0000313" key="15">
    <source>
        <dbReference type="EMBL" id="KAL3793887.1"/>
    </source>
</evidence>
<evidence type="ECO:0000256" key="13">
    <source>
        <dbReference type="PIRSR" id="PIRSR601233-3"/>
    </source>
</evidence>
<dbReference type="InterPro" id="IPR036025">
    <property type="entry name" value="RtcB-like_sf"/>
</dbReference>
<feature type="binding site" evidence="10">
    <location>
        <position position="470"/>
    </location>
    <ligand>
        <name>Mn(2+)</name>
        <dbReference type="ChEBI" id="CHEBI:29035"/>
        <label>2</label>
    </ligand>
</feature>
<dbReference type="EMBL" id="JABMIG020000086">
    <property type="protein sequence ID" value="KAL3793887.1"/>
    <property type="molecule type" value="Genomic_DNA"/>
</dbReference>
<dbReference type="Gene3D" id="3.90.1860.10">
    <property type="entry name" value="tRNA-splicing ligase RtcB"/>
    <property type="match status" value="1"/>
</dbReference>
<evidence type="ECO:0000313" key="16">
    <source>
        <dbReference type="Proteomes" id="UP001516023"/>
    </source>
</evidence>
<feature type="binding site" evidence="10">
    <location>
        <position position="470"/>
    </location>
    <ligand>
        <name>Mn(2+)</name>
        <dbReference type="ChEBI" id="CHEBI:29035"/>
        <label>1</label>
    </ligand>
</feature>
<feature type="compositionally biased region" description="Basic and acidic residues" evidence="14">
    <location>
        <begin position="119"/>
        <end position="128"/>
    </location>
</feature>
<protein>
    <recommendedName>
        <fullName evidence="10">RNA-splicing ligase RtcB homolog</fullName>
        <ecNumber evidence="10">6.5.1.8</ecNumber>
    </recommendedName>
    <alternativeName>
        <fullName evidence="10">3'-phosphate/5'-hydroxy nucleic acid ligase</fullName>
    </alternativeName>
</protein>
<feature type="compositionally biased region" description="Polar residues" evidence="14">
    <location>
        <begin position="209"/>
        <end position="229"/>
    </location>
</feature>
<evidence type="ECO:0000256" key="12">
    <source>
        <dbReference type="PIRSR" id="PIRSR601233-2"/>
    </source>
</evidence>
<comment type="catalytic activity">
    <reaction evidence="9 10">
        <text>a 3'-end 2',3'-cyclophospho-ribonucleotide-RNA + a 5'-end dephospho-ribonucleoside-RNA + GTP + H2O = a ribonucleotidyl-ribonucleotide-RNA + GMP + diphosphate + H(+)</text>
        <dbReference type="Rhea" id="RHEA:68080"/>
        <dbReference type="Rhea" id="RHEA-COMP:10464"/>
        <dbReference type="Rhea" id="RHEA-COMP:13936"/>
        <dbReference type="Rhea" id="RHEA-COMP:17355"/>
        <dbReference type="ChEBI" id="CHEBI:15377"/>
        <dbReference type="ChEBI" id="CHEBI:15378"/>
        <dbReference type="ChEBI" id="CHEBI:33019"/>
        <dbReference type="ChEBI" id="CHEBI:37565"/>
        <dbReference type="ChEBI" id="CHEBI:58115"/>
        <dbReference type="ChEBI" id="CHEBI:83064"/>
        <dbReference type="ChEBI" id="CHEBI:138284"/>
        <dbReference type="ChEBI" id="CHEBI:173118"/>
        <dbReference type="EC" id="6.5.1.8"/>
    </reaction>
</comment>
<keyword evidence="4 10" id="KW-0479">Metal-binding</keyword>
<feature type="binding site" evidence="10 12">
    <location>
        <begin position="575"/>
        <end position="579"/>
    </location>
    <ligand>
        <name>GMP</name>
        <dbReference type="ChEBI" id="CHEBI:58115"/>
    </ligand>
</feature>
<keyword evidence="6 10" id="KW-0342">GTP-binding</keyword>
<evidence type="ECO:0000256" key="7">
    <source>
        <dbReference type="ARBA" id="ARBA00023211"/>
    </source>
</evidence>
<comment type="subunit">
    <text evidence="10">Catalytic component of the tRNA-splicing ligase complex.</text>
</comment>
<keyword evidence="3 10" id="KW-0819">tRNA processing</keyword>
<dbReference type="InterPro" id="IPR027513">
    <property type="entry name" value="RtcB_euk"/>
</dbReference>
<evidence type="ECO:0000256" key="4">
    <source>
        <dbReference type="ARBA" id="ARBA00022723"/>
    </source>
</evidence>
<evidence type="ECO:0000256" key="8">
    <source>
        <dbReference type="ARBA" id="ARBA00047746"/>
    </source>
</evidence>
<dbReference type="GO" id="GO:0046872">
    <property type="term" value="F:metal ion binding"/>
    <property type="evidence" value="ECO:0007669"/>
    <property type="project" value="UniProtKB-KW"/>
</dbReference>
<evidence type="ECO:0000256" key="10">
    <source>
        <dbReference type="HAMAP-Rule" id="MF_03144"/>
    </source>
</evidence>
<feature type="compositionally biased region" description="Basic residues" evidence="14">
    <location>
        <begin position="45"/>
        <end position="63"/>
    </location>
</feature>
<feature type="active site" description="GMP-histidine intermediate" evidence="10 11">
    <location>
        <position position="777"/>
    </location>
</feature>
<evidence type="ECO:0000256" key="6">
    <source>
        <dbReference type="ARBA" id="ARBA00023134"/>
    </source>
</evidence>
<feature type="compositionally biased region" description="Polar residues" evidence="14">
    <location>
        <begin position="1"/>
        <end position="18"/>
    </location>
</feature>
<evidence type="ECO:0000256" key="14">
    <source>
        <dbReference type="SAM" id="MobiDB-lite"/>
    </source>
</evidence>
<feature type="binding site" evidence="10 13">
    <location>
        <position position="467"/>
    </location>
    <ligand>
        <name>Mn(2+)</name>
        <dbReference type="ChEBI" id="CHEBI:29035"/>
        <label>1</label>
    </ligand>
</feature>
<gene>
    <name evidence="15" type="ORF">HJC23_002134</name>
</gene>
<dbReference type="SUPFAM" id="SSF103365">
    <property type="entry name" value="Hypothetical protein PH1602"/>
    <property type="match status" value="1"/>
</dbReference>
<evidence type="ECO:0000256" key="2">
    <source>
        <dbReference type="ARBA" id="ARBA00022598"/>
    </source>
</evidence>
<feature type="region of interest" description="Disordered" evidence="14">
    <location>
        <begin position="160"/>
        <end position="350"/>
    </location>
</feature>
<comment type="catalytic activity">
    <reaction evidence="8 10">
        <text>a 3'-end 3'-phospho-ribonucleotide-RNA + a 5'-end dephospho-ribonucleoside-RNA + GTP = a ribonucleotidyl-ribonucleotide-RNA + GMP + diphosphate</text>
        <dbReference type="Rhea" id="RHEA:68076"/>
        <dbReference type="Rhea" id="RHEA-COMP:10463"/>
        <dbReference type="Rhea" id="RHEA-COMP:13936"/>
        <dbReference type="Rhea" id="RHEA-COMP:17355"/>
        <dbReference type="ChEBI" id="CHEBI:33019"/>
        <dbReference type="ChEBI" id="CHEBI:37565"/>
        <dbReference type="ChEBI" id="CHEBI:58115"/>
        <dbReference type="ChEBI" id="CHEBI:83062"/>
        <dbReference type="ChEBI" id="CHEBI:138284"/>
        <dbReference type="ChEBI" id="CHEBI:173118"/>
        <dbReference type="EC" id="6.5.1.8"/>
    </reaction>
</comment>
<feature type="compositionally biased region" description="Polar residues" evidence="14">
    <location>
        <begin position="167"/>
        <end position="178"/>
    </location>
</feature>
<dbReference type="FunFam" id="3.90.1860.10:FF:000001">
    <property type="entry name" value="tRNA-splicing ligase RtcB homolog"/>
    <property type="match status" value="1"/>
</dbReference>
<feature type="binding site" evidence="10 13">
    <location>
        <position position="702"/>
    </location>
    <ligand>
        <name>Mn(2+)</name>
        <dbReference type="ChEBI" id="CHEBI:29035"/>
        <label>2</label>
    </ligand>
</feature>
<feature type="binding site" evidence="10 12">
    <location>
        <position position="853"/>
    </location>
    <ligand>
        <name>GMP</name>
        <dbReference type="ChEBI" id="CHEBI:58115"/>
    </ligand>
</feature>
<dbReference type="PANTHER" id="PTHR11118">
    <property type="entry name" value="RNA-SPLICING LIGASE RTCB HOMOLOG"/>
    <property type="match status" value="1"/>
</dbReference>
<keyword evidence="7 10" id="KW-0464">Manganese</keyword>
<dbReference type="Proteomes" id="UP001516023">
    <property type="component" value="Unassembled WGS sequence"/>
</dbReference>
<feature type="binding site" evidence="10 13">
    <location>
        <position position="576"/>
    </location>
    <ligand>
        <name>Mn(2+)</name>
        <dbReference type="ChEBI" id="CHEBI:29035"/>
        <label>1</label>
    </ligand>
</feature>
<dbReference type="GO" id="GO:0005525">
    <property type="term" value="F:GTP binding"/>
    <property type="evidence" value="ECO:0007669"/>
    <property type="project" value="UniProtKB-KW"/>
</dbReference>
<keyword evidence="16" id="KW-1185">Reference proteome</keyword>
<feature type="binding site" evidence="10 12">
    <location>
        <begin position="751"/>
        <end position="754"/>
    </location>
    <ligand>
        <name>GMP</name>
        <dbReference type="ChEBI" id="CHEBI:58115"/>
    </ligand>
</feature>
<comment type="caution">
    <text evidence="15">The sequence shown here is derived from an EMBL/GenBank/DDBJ whole genome shotgun (WGS) entry which is preliminary data.</text>
</comment>
<keyword evidence="2 10" id="KW-0436">Ligase</keyword>
<dbReference type="Pfam" id="PF01139">
    <property type="entry name" value="RtcB"/>
    <property type="match status" value="1"/>
</dbReference>
<feature type="region of interest" description="Disordered" evidence="14">
    <location>
        <begin position="1"/>
        <end position="80"/>
    </location>
</feature>
<feature type="binding site" evidence="10 13">
    <location>
        <position position="608"/>
    </location>
    <ligand>
        <name>Mn(2+)</name>
        <dbReference type="ChEBI" id="CHEBI:29035"/>
        <label>2</label>
    </ligand>
</feature>
<dbReference type="GO" id="GO:0006388">
    <property type="term" value="P:tRNA splicing, via endonucleolytic cleavage and ligation"/>
    <property type="evidence" value="ECO:0007669"/>
    <property type="project" value="UniProtKB-UniRule"/>
</dbReference>
<keyword evidence="5 10" id="KW-0547">Nucleotide-binding</keyword>